<dbReference type="InterPro" id="IPR023157">
    <property type="entry name" value="AGR-C-984p-like_sf"/>
</dbReference>
<dbReference type="Gene3D" id="1.10.3700.10">
    <property type="entry name" value="AGR C 984p-like"/>
    <property type="match status" value="1"/>
</dbReference>
<evidence type="ECO:0000313" key="1">
    <source>
        <dbReference type="EMBL" id="MBS7810576.1"/>
    </source>
</evidence>
<organism evidence="1 2">
    <name type="scientific">Roseococcus pinisoli</name>
    <dbReference type="NCBI Taxonomy" id="2835040"/>
    <lineage>
        <taxon>Bacteria</taxon>
        <taxon>Pseudomonadati</taxon>
        <taxon>Pseudomonadota</taxon>
        <taxon>Alphaproteobacteria</taxon>
        <taxon>Acetobacterales</taxon>
        <taxon>Roseomonadaceae</taxon>
        <taxon>Roseococcus</taxon>
    </lineage>
</organism>
<evidence type="ECO:0000313" key="2">
    <source>
        <dbReference type="Proteomes" id="UP000766336"/>
    </source>
</evidence>
<gene>
    <name evidence="1" type="ORF">KHU32_06480</name>
</gene>
<name>A0ABS5QA39_9PROT</name>
<dbReference type="SUPFAM" id="SSF158837">
    <property type="entry name" value="AGR C 984p-like"/>
    <property type="match status" value="1"/>
</dbReference>
<comment type="caution">
    <text evidence="1">The sequence shown here is derived from an EMBL/GenBank/DDBJ whole genome shotgun (WGS) entry which is preliminary data.</text>
</comment>
<dbReference type="EMBL" id="JAHCDA010000001">
    <property type="protein sequence ID" value="MBS7810576.1"/>
    <property type="molecule type" value="Genomic_DNA"/>
</dbReference>
<reference evidence="1 2" key="1">
    <citation type="submission" date="2021-05" db="EMBL/GenBank/DDBJ databases">
        <title>Roseococcus sp. XZZS9, whole genome shotgun sequencing project.</title>
        <authorList>
            <person name="Zhao G."/>
            <person name="Shen L."/>
        </authorList>
    </citation>
    <scope>NUCLEOTIDE SEQUENCE [LARGE SCALE GENOMIC DNA]</scope>
    <source>
        <strain evidence="1 2">XZZS9</strain>
    </source>
</reference>
<dbReference type="Proteomes" id="UP000766336">
    <property type="component" value="Unassembled WGS sequence"/>
</dbReference>
<sequence length="254" mass="27478">MAIPMHDAGGALSALRRALQPGEEAKALARFASEPMQKRAMEQFRKAVEKAPDIRTALRDPRVLQVVTTALGLPEGASQPGLAIQALLSDPSESRSLVNRLADKRWKAAAEALQLGTKGIAALRDPKVQSTLAEGLLRARWKDELETRQAGLGDAVIFQERASAVGGNVYTVLGDPLLRRVITGALGLPEAMAVQPVETQARALQTRLKLDKLDNPKEVQRLAERYLMNRAMQDSAANSGGPLALLGWRLRLSV</sequence>
<dbReference type="InterPro" id="IPR010626">
    <property type="entry name" value="DUF1217"/>
</dbReference>
<proteinExistence type="predicted"/>
<accession>A0ABS5QA39</accession>
<protein>
    <submittedName>
        <fullName evidence="1">DUF1217 domain-containing protein</fullName>
    </submittedName>
</protein>
<dbReference type="Pfam" id="PF06748">
    <property type="entry name" value="DUF1217"/>
    <property type="match status" value="1"/>
</dbReference>
<keyword evidence="2" id="KW-1185">Reference proteome</keyword>
<dbReference type="RefSeq" id="WP_213669188.1">
    <property type="nucleotide sequence ID" value="NZ_JAHCDA010000001.1"/>
</dbReference>